<dbReference type="OrthoDB" id="5431692at2"/>
<proteinExistence type="predicted"/>
<keyword evidence="3" id="KW-1185">Reference proteome</keyword>
<dbReference type="GO" id="GO:0003824">
    <property type="term" value="F:catalytic activity"/>
    <property type="evidence" value="ECO:0007669"/>
    <property type="project" value="UniProtKB-ARBA"/>
</dbReference>
<name>A0A1H7JQE2_9NOCA</name>
<dbReference type="PANTHER" id="PTHR46438:SF11">
    <property type="entry name" value="LIPASE-RELATED"/>
    <property type="match status" value="1"/>
</dbReference>
<dbReference type="Gene3D" id="3.40.50.1820">
    <property type="entry name" value="alpha/beta hydrolase"/>
    <property type="match status" value="1"/>
</dbReference>
<dbReference type="EMBL" id="FOAW01000003">
    <property type="protein sequence ID" value="SEK75685.1"/>
    <property type="molecule type" value="Genomic_DNA"/>
</dbReference>
<feature type="domain" description="AB hydrolase-1" evidence="1">
    <location>
        <begin position="41"/>
        <end position="271"/>
    </location>
</feature>
<dbReference type="PANTHER" id="PTHR46438">
    <property type="entry name" value="ALPHA/BETA-HYDROLASES SUPERFAMILY PROTEIN"/>
    <property type="match status" value="1"/>
</dbReference>
<dbReference type="AlphaFoldDB" id="A0A1H7JQE2"/>
<dbReference type="Proteomes" id="UP000198677">
    <property type="component" value="Unassembled WGS sequence"/>
</dbReference>
<organism evidence="2 3">
    <name type="scientific">Rhodococcus maanshanensis</name>
    <dbReference type="NCBI Taxonomy" id="183556"/>
    <lineage>
        <taxon>Bacteria</taxon>
        <taxon>Bacillati</taxon>
        <taxon>Actinomycetota</taxon>
        <taxon>Actinomycetes</taxon>
        <taxon>Mycobacteriales</taxon>
        <taxon>Nocardiaceae</taxon>
        <taxon>Rhodococcus</taxon>
    </lineage>
</organism>
<protein>
    <submittedName>
        <fullName evidence="2">Pimeloyl-ACP methyl ester carboxylesterase</fullName>
    </submittedName>
</protein>
<sequence>MLQQPTSHPYVVSDARNTSWKNTLVEGRAATYAVAGAGAPVVFLHGYGLTPRAYDRALLRMAAQGVRVFAPSLPGFGGTAELPSQERNLAGYARWLGGFLDSIGIAGPVTLVGHSFGGGVAIQSAHDLGPRVERLVLVNSVGGAAWEPAGGGVRPIGERPIWDWGAAATGDALAIRPSVAGLLAITADAVGNVIRNPLGMWRLAHLARTADLRGELYELAERGLPVTLLWGGDDTFIPRASFESLCIALRNPTVVTVAGNHGWLIDDPHGFGTAMATVFGAEQTLPDTPAAVTL</sequence>
<dbReference type="InterPro" id="IPR029058">
    <property type="entry name" value="AB_hydrolase_fold"/>
</dbReference>
<dbReference type="RefSeq" id="WP_072753721.1">
    <property type="nucleotide sequence ID" value="NZ_FOAW01000003.1"/>
</dbReference>
<dbReference type="Pfam" id="PF12697">
    <property type="entry name" value="Abhydrolase_6"/>
    <property type="match status" value="1"/>
</dbReference>
<dbReference type="InterPro" id="IPR000073">
    <property type="entry name" value="AB_hydrolase_1"/>
</dbReference>
<accession>A0A1H7JQE2</accession>
<evidence type="ECO:0000259" key="1">
    <source>
        <dbReference type="Pfam" id="PF12697"/>
    </source>
</evidence>
<reference evidence="3" key="1">
    <citation type="submission" date="2016-10" db="EMBL/GenBank/DDBJ databases">
        <authorList>
            <person name="Varghese N."/>
            <person name="Submissions S."/>
        </authorList>
    </citation>
    <scope>NUCLEOTIDE SEQUENCE [LARGE SCALE GENOMIC DNA]</scope>
    <source>
        <strain evidence="3">DSM 44675</strain>
    </source>
</reference>
<evidence type="ECO:0000313" key="2">
    <source>
        <dbReference type="EMBL" id="SEK75685.1"/>
    </source>
</evidence>
<dbReference type="PRINTS" id="PR00111">
    <property type="entry name" value="ABHYDROLASE"/>
</dbReference>
<dbReference type="SUPFAM" id="SSF53474">
    <property type="entry name" value="alpha/beta-Hydrolases"/>
    <property type="match status" value="1"/>
</dbReference>
<gene>
    <name evidence="2" type="ORF">SAMN05444583_103230</name>
</gene>
<evidence type="ECO:0000313" key="3">
    <source>
        <dbReference type="Proteomes" id="UP000198677"/>
    </source>
</evidence>